<dbReference type="GeneID" id="54559938"/>
<name>A0A6A6CKT1_ZASCE</name>
<accession>A0A6A6CKT1</accession>
<keyword evidence="3" id="KW-1185">Reference proteome</keyword>
<organism evidence="2 3">
    <name type="scientific">Zasmidium cellare ATCC 36951</name>
    <dbReference type="NCBI Taxonomy" id="1080233"/>
    <lineage>
        <taxon>Eukaryota</taxon>
        <taxon>Fungi</taxon>
        <taxon>Dikarya</taxon>
        <taxon>Ascomycota</taxon>
        <taxon>Pezizomycotina</taxon>
        <taxon>Dothideomycetes</taxon>
        <taxon>Dothideomycetidae</taxon>
        <taxon>Mycosphaerellales</taxon>
        <taxon>Mycosphaerellaceae</taxon>
        <taxon>Zasmidium</taxon>
    </lineage>
</organism>
<evidence type="ECO:0000313" key="2">
    <source>
        <dbReference type="EMBL" id="KAF2166542.1"/>
    </source>
</evidence>
<feature type="chain" id="PRO_5025657754" evidence="1">
    <location>
        <begin position="28"/>
        <end position="161"/>
    </location>
</feature>
<dbReference type="AlphaFoldDB" id="A0A6A6CKT1"/>
<dbReference type="EMBL" id="ML993596">
    <property type="protein sequence ID" value="KAF2166542.1"/>
    <property type="molecule type" value="Genomic_DNA"/>
</dbReference>
<gene>
    <name evidence="2" type="ORF">M409DRAFT_23180</name>
</gene>
<dbReference type="OrthoDB" id="3635516at2759"/>
<keyword evidence="1" id="KW-0732">Signal</keyword>
<dbReference type="Proteomes" id="UP000799537">
    <property type="component" value="Unassembled WGS sequence"/>
</dbReference>
<proteinExistence type="predicted"/>
<evidence type="ECO:0000256" key="1">
    <source>
        <dbReference type="SAM" id="SignalP"/>
    </source>
</evidence>
<protein>
    <submittedName>
        <fullName evidence="2">Uncharacterized protein</fullName>
    </submittedName>
</protein>
<evidence type="ECO:0000313" key="3">
    <source>
        <dbReference type="Proteomes" id="UP000799537"/>
    </source>
</evidence>
<feature type="signal peptide" evidence="1">
    <location>
        <begin position="1"/>
        <end position="27"/>
    </location>
</feature>
<sequence>MKSIHLLSLPILTLTLLALLPLPLATSDYTNALACARRNPSINAAISKLCTRRDKAGNLFNKIVVPSPYTSQGATVDGVRVRITGTCSPPQWVPLQYCGAQFHGICAGGGSVGRFGRSGCQVWRIERVDGGRVAGLVGEVVEGMGRVREGGGNLVGAVRGG</sequence>
<reference evidence="2" key="1">
    <citation type="journal article" date="2020" name="Stud. Mycol.">
        <title>101 Dothideomycetes genomes: a test case for predicting lifestyles and emergence of pathogens.</title>
        <authorList>
            <person name="Haridas S."/>
            <person name="Albert R."/>
            <person name="Binder M."/>
            <person name="Bloem J."/>
            <person name="Labutti K."/>
            <person name="Salamov A."/>
            <person name="Andreopoulos B."/>
            <person name="Baker S."/>
            <person name="Barry K."/>
            <person name="Bills G."/>
            <person name="Bluhm B."/>
            <person name="Cannon C."/>
            <person name="Castanera R."/>
            <person name="Culley D."/>
            <person name="Daum C."/>
            <person name="Ezra D."/>
            <person name="Gonzalez J."/>
            <person name="Henrissat B."/>
            <person name="Kuo A."/>
            <person name="Liang C."/>
            <person name="Lipzen A."/>
            <person name="Lutzoni F."/>
            <person name="Magnuson J."/>
            <person name="Mondo S."/>
            <person name="Nolan M."/>
            <person name="Ohm R."/>
            <person name="Pangilinan J."/>
            <person name="Park H.-J."/>
            <person name="Ramirez L."/>
            <person name="Alfaro M."/>
            <person name="Sun H."/>
            <person name="Tritt A."/>
            <person name="Yoshinaga Y."/>
            <person name="Zwiers L.-H."/>
            <person name="Turgeon B."/>
            <person name="Goodwin S."/>
            <person name="Spatafora J."/>
            <person name="Crous P."/>
            <person name="Grigoriev I."/>
        </authorList>
    </citation>
    <scope>NUCLEOTIDE SEQUENCE</scope>
    <source>
        <strain evidence="2">ATCC 36951</strain>
    </source>
</reference>
<dbReference type="RefSeq" id="XP_033667431.1">
    <property type="nucleotide sequence ID" value="XM_033806666.1"/>
</dbReference>